<feature type="region of interest" description="Disordered" evidence="11">
    <location>
        <begin position="1"/>
        <end position="34"/>
    </location>
</feature>
<dbReference type="FunFam" id="1.10.10.10:FF:000018">
    <property type="entry name" value="DNA-binding response regulator ResD"/>
    <property type="match status" value="1"/>
</dbReference>
<evidence type="ECO:0000256" key="10">
    <source>
        <dbReference type="PROSITE-ProRule" id="PRU01091"/>
    </source>
</evidence>
<evidence type="ECO:0000256" key="3">
    <source>
        <dbReference type="ARBA" id="ARBA00022553"/>
    </source>
</evidence>
<protein>
    <submittedName>
        <fullName evidence="14">Two-component system response regulator ResD</fullName>
    </submittedName>
</protein>
<comment type="subcellular location">
    <subcellularLocation>
        <location evidence="1">Cytoplasm</location>
    </subcellularLocation>
</comment>
<dbReference type="Gene3D" id="6.10.250.690">
    <property type="match status" value="1"/>
</dbReference>
<evidence type="ECO:0000259" key="13">
    <source>
        <dbReference type="PROSITE" id="PS51755"/>
    </source>
</evidence>
<dbReference type="SMART" id="SM00448">
    <property type="entry name" value="REC"/>
    <property type="match status" value="1"/>
</dbReference>
<feature type="domain" description="Response regulatory" evidence="12">
    <location>
        <begin position="45"/>
        <end position="160"/>
    </location>
</feature>
<keyword evidence="7" id="KW-0010">Activator</keyword>
<keyword evidence="15" id="KW-1185">Reference proteome</keyword>
<feature type="domain" description="OmpR/PhoB-type" evidence="13">
    <location>
        <begin position="173"/>
        <end position="275"/>
    </location>
</feature>
<evidence type="ECO:0000256" key="4">
    <source>
        <dbReference type="ARBA" id="ARBA00023012"/>
    </source>
</evidence>
<keyword evidence="5" id="KW-0805">Transcription regulation</keyword>
<dbReference type="GO" id="GO:0000976">
    <property type="term" value="F:transcription cis-regulatory region binding"/>
    <property type="evidence" value="ECO:0007669"/>
    <property type="project" value="TreeGrafter"/>
</dbReference>
<keyword evidence="2" id="KW-0963">Cytoplasm</keyword>
<dbReference type="Pfam" id="PF00486">
    <property type="entry name" value="Trans_reg_C"/>
    <property type="match status" value="1"/>
</dbReference>
<dbReference type="Gene3D" id="1.10.10.10">
    <property type="entry name" value="Winged helix-like DNA-binding domain superfamily/Winged helix DNA-binding domain"/>
    <property type="match status" value="1"/>
</dbReference>
<dbReference type="CDD" id="cd00383">
    <property type="entry name" value="trans_reg_C"/>
    <property type="match status" value="1"/>
</dbReference>
<evidence type="ECO:0000256" key="6">
    <source>
        <dbReference type="ARBA" id="ARBA00023125"/>
    </source>
</evidence>
<dbReference type="SUPFAM" id="SSF52172">
    <property type="entry name" value="CheY-like"/>
    <property type="match status" value="1"/>
</dbReference>
<dbReference type="PROSITE" id="PS50110">
    <property type="entry name" value="RESPONSE_REGULATORY"/>
    <property type="match status" value="1"/>
</dbReference>
<feature type="DNA-binding region" description="OmpR/PhoB-type" evidence="10">
    <location>
        <begin position="173"/>
        <end position="275"/>
    </location>
</feature>
<accession>A0A660L770</accession>
<dbReference type="GO" id="GO:0005829">
    <property type="term" value="C:cytosol"/>
    <property type="evidence" value="ECO:0007669"/>
    <property type="project" value="TreeGrafter"/>
</dbReference>
<evidence type="ECO:0000256" key="7">
    <source>
        <dbReference type="ARBA" id="ARBA00023159"/>
    </source>
</evidence>
<evidence type="ECO:0000256" key="1">
    <source>
        <dbReference type="ARBA" id="ARBA00004496"/>
    </source>
</evidence>
<evidence type="ECO:0000256" key="5">
    <source>
        <dbReference type="ARBA" id="ARBA00023015"/>
    </source>
</evidence>
<dbReference type="PROSITE" id="PS51755">
    <property type="entry name" value="OMPR_PHOB"/>
    <property type="match status" value="1"/>
</dbReference>
<dbReference type="CDD" id="cd17574">
    <property type="entry name" value="REC_OmpR"/>
    <property type="match status" value="1"/>
</dbReference>
<dbReference type="InterPro" id="IPR039420">
    <property type="entry name" value="WalR-like"/>
</dbReference>
<gene>
    <name evidence="14" type="ORF">C7438_0323</name>
</gene>
<dbReference type="GO" id="GO:0000156">
    <property type="term" value="F:phosphorelay response regulator activity"/>
    <property type="evidence" value="ECO:0007669"/>
    <property type="project" value="TreeGrafter"/>
</dbReference>
<dbReference type="PANTHER" id="PTHR48111:SF44">
    <property type="entry name" value="TRANSCRIPTIONAL REGULATORY PROTEIN RESD"/>
    <property type="match status" value="1"/>
</dbReference>
<dbReference type="GO" id="GO:0006355">
    <property type="term" value="P:regulation of DNA-templated transcription"/>
    <property type="evidence" value="ECO:0007669"/>
    <property type="project" value="InterPro"/>
</dbReference>
<sequence length="278" mass="32210">MADERRNSHGDIRGVNRGEVGGGVGPARGKRQTDEFEGFEGREVRFLVVDDEERIRRLLRMYLEREPYRVVIDEAQDGLEALRKALENDYDLIILDLMLPGMDGIEVAQHLRQKKRTPILMLTARGEEPDRILGFEVGADDYVVKPFSLREVIYRIRAILKRSLASPLAEEVSNRRKIGLPYLEIDHDARRVLVNGEEVHLTPKEYDLLYFLAVQPDKVFTREQLLREVWGYEYFGDLRTVDTHIKRLREKLGRVSPEAARLIVTVWGVGYKLEVPEE</sequence>
<reference evidence="14 15" key="1">
    <citation type="submission" date="2018-10" db="EMBL/GenBank/DDBJ databases">
        <title>Genomic Encyclopedia of Type Strains, Phase IV (KMG-IV): sequencing the most valuable type-strain genomes for metagenomic binning, comparative biology and taxonomic classification.</title>
        <authorList>
            <person name="Goeker M."/>
        </authorList>
    </citation>
    <scope>NUCLEOTIDE SEQUENCE [LARGE SCALE GENOMIC DNA]</scope>
    <source>
        <strain evidence="14 15">DSM 22653</strain>
    </source>
</reference>
<dbReference type="InterPro" id="IPR011006">
    <property type="entry name" value="CheY-like_superfamily"/>
</dbReference>
<evidence type="ECO:0000256" key="11">
    <source>
        <dbReference type="SAM" id="MobiDB-lite"/>
    </source>
</evidence>
<feature type="compositionally biased region" description="Basic and acidic residues" evidence="11">
    <location>
        <begin position="1"/>
        <end position="16"/>
    </location>
</feature>
<dbReference type="InterPro" id="IPR001789">
    <property type="entry name" value="Sig_transdc_resp-reg_receiver"/>
</dbReference>
<dbReference type="Gene3D" id="3.40.50.2300">
    <property type="match status" value="1"/>
</dbReference>
<dbReference type="Pfam" id="PF00072">
    <property type="entry name" value="Response_reg"/>
    <property type="match status" value="1"/>
</dbReference>
<dbReference type="FunFam" id="3.40.50.2300:FF:000001">
    <property type="entry name" value="DNA-binding response regulator PhoB"/>
    <property type="match status" value="1"/>
</dbReference>
<dbReference type="EMBL" id="RBIJ01000001">
    <property type="protein sequence ID" value="RKQ88682.1"/>
    <property type="molecule type" value="Genomic_DNA"/>
</dbReference>
<evidence type="ECO:0000256" key="8">
    <source>
        <dbReference type="ARBA" id="ARBA00023163"/>
    </source>
</evidence>
<evidence type="ECO:0000313" key="15">
    <source>
        <dbReference type="Proteomes" id="UP000267019"/>
    </source>
</evidence>
<dbReference type="Proteomes" id="UP000267019">
    <property type="component" value="Unassembled WGS sequence"/>
</dbReference>
<proteinExistence type="predicted"/>
<dbReference type="AlphaFoldDB" id="A0A660L770"/>
<dbReference type="PANTHER" id="PTHR48111">
    <property type="entry name" value="REGULATOR OF RPOS"/>
    <property type="match status" value="1"/>
</dbReference>
<organism evidence="14 15">
    <name type="scientific">Brockia lithotrophica</name>
    <dbReference type="NCBI Taxonomy" id="933949"/>
    <lineage>
        <taxon>Bacteria</taxon>
        <taxon>Bacillati</taxon>
        <taxon>Bacillota</taxon>
        <taxon>Bacilli</taxon>
        <taxon>Bacillales</taxon>
        <taxon>Bacillales Family X. Incertae Sedis</taxon>
        <taxon>Brockia</taxon>
    </lineage>
</organism>
<dbReference type="InterPro" id="IPR001867">
    <property type="entry name" value="OmpR/PhoB-type_DNA-bd"/>
</dbReference>
<keyword evidence="6 10" id="KW-0238">DNA-binding</keyword>
<keyword evidence="4" id="KW-0902">Two-component regulatory system</keyword>
<dbReference type="GO" id="GO:0032993">
    <property type="term" value="C:protein-DNA complex"/>
    <property type="evidence" value="ECO:0007669"/>
    <property type="project" value="TreeGrafter"/>
</dbReference>
<feature type="modified residue" description="4-aspartylphosphate" evidence="9">
    <location>
        <position position="96"/>
    </location>
</feature>
<evidence type="ECO:0000313" key="14">
    <source>
        <dbReference type="EMBL" id="RKQ88682.1"/>
    </source>
</evidence>
<dbReference type="InterPro" id="IPR036388">
    <property type="entry name" value="WH-like_DNA-bd_sf"/>
</dbReference>
<dbReference type="SMART" id="SM00862">
    <property type="entry name" value="Trans_reg_C"/>
    <property type="match status" value="1"/>
</dbReference>
<keyword evidence="3 9" id="KW-0597">Phosphoprotein</keyword>
<name>A0A660L770_9BACL</name>
<evidence type="ECO:0000259" key="12">
    <source>
        <dbReference type="PROSITE" id="PS50110"/>
    </source>
</evidence>
<keyword evidence="8" id="KW-0804">Transcription</keyword>
<evidence type="ECO:0000256" key="2">
    <source>
        <dbReference type="ARBA" id="ARBA00022490"/>
    </source>
</evidence>
<dbReference type="InterPro" id="IPR016032">
    <property type="entry name" value="Sig_transdc_resp-reg_C-effctor"/>
</dbReference>
<dbReference type="SUPFAM" id="SSF46894">
    <property type="entry name" value="C-terminal effector domain of the bipartite response regulators"/>
    <property type="match status" value="1"/>
</dbReference>
<evidence type="ECO:0000256" key="9">
    <source>
        <dbReference type="PROSITE-ProRule" id="PRU00169"/>
    </source>
</evidence>
<comment type="caution">
    <text evidence="14">The sequence shown here is derived from an EMBL/GenBank/DDBJ whole genome shotgun (WGS) entry which is preliminary data.</text>
</comment>